<dbReference type="RefSeq" id="WP_104712415.1">
    <property type="nucleotide sequence ID" value="NZ_PTRA01000001.1"/>
</dbReference>
<dbReference type="AlphaFoldDB" id="A0A2S7IRM0"/>
<protein>
    <submittedName>
        <fullName evidence="1">FeoB-associated Cys-rich membrane protein</fullName>
    </submittedName>
</protein>
<reference evidence="2" key="1">
    <citation type="submission" date="2018-02" db="EMBL/GenBank/DDBJ databases">
        <title>Genome sequencing of Solimonas sp. HR-BB.</title>
        <authorList>
            <person name="Lee Y."/>
            <person name="Jeon C.O."/>
        </authorList>
    </citation>
    <scope>NUCLEOTIDE SEQUENCE [LARGE SCALE GENOMIC DNA]</scope>
    <source>
        <strain evidence="2">HR-U</strain>
    </source>
</reference>
<dbReference type="Pfam" id="PF12669">
    <property type="entry name" value="FeoB_associated"/>
    <property type="match status" value="1"/>
</dbReference>
<organism evidence="1 2">
    <name type="scientific">Siphonobacter curvatus</name>
    <dbReference type="NCBI Taxonomy" id="2094562"/>
    <lineage>
        <taxon>Bacteria</taxon>
        <taxon>Pseudomonadati</taxon>
        <taxon>Bacteroidota</taxon>
        <taxon>Cytophagia</taxon>
        <taxon>Cytophagales</taxon>
        <taxon>Cytophagaceae</taxon>
        <taxon>Siphonobacter</taxon>
    </lineage>
</organism>
<dbReference type="OrthoDB" id="982357at2"/>
<dbReference type="Proteomes" id="UP000239590">
    <property type="component" value="Unassembled WGS sequence"/>
</dbReference>
<gene>
    <name evidence="1" type="ORF">C5O19_11920</name>
</gene>
<evidence type="ECO:0000313" key="2">
    <source>
        <dbReference type="Proteomes" id="UP000239590"/>
    </source>
</evidence>
<comment type="caution">
    <text evidence="1">The sequence shown here is derived from an EMBL/GenBank/DDBJ whole genome shotgun (WGS) entry which is preliminary data.</text>
</comment>
<keyword evidence="2" id="KW-1185">Reference proteome</keyword>
<name>A0A2S7IRM0_9BACT</name>
<sequence>METLVIGMLFVGALAYLGNQFRKQFSLRKTGGCAKGCGSCGAIKFDESKLPPIQKVN</sequence>
<evidence type="ECO:0000313" key="1">
    <source>
        <dbReference type="EMBL" id="PQA60288.1"/>
    </source>
</evidence>
<proteinExistence type="predicted"/>
<dbReference type="EMBL" id="PTRA01000001">
    <property type="protein sequence ID" value="PQA60288.1"/>
    <property type="molecule type" value="Genomic_DNA"/>
</dbReference>
<accession>A0A2S7IRM0</accession>